<sequence>MSEKKQDKQRTFVKETPGSYWIEGRFEIIGGV</sequence>
<proteinExistence type="predicted"/>
<name>A0A090ZLN9_PAEMA</name>
<evidence type="ECO:0000313" key="1">
    <source>
        <dbReference type="EMBL" id="KFN11160.1"/>
    </source>
</evidence>
<organism evidence="1 2">
    <name type="scientific">Paenibacillus macerans</name>
    <name type="common">Bacillus macerans</name>
    <dbReference type="NCBI Taxonomy" id="44252"/>
    <lineage>
        <taxon>Bacteria</taxon>
        <taxon>Bacillati</taxon>
        <taxon>Bacillota</taxon>
        <taxon>Bacilli</taxon>
        <taxon>Bacillales</taxon>
        <taxon>Paenibacillaceae</taxon>
        <taxon>Paenibacillus</taxon>
    </lineage>
</organism>
<accession>A0A090ZLN9</accession>
<dbReference type="HOGENOM" id="CLU_3390540_0_0_9"/>
<reference evidence="1 2" key="1">
    <citation type="submission" date="2014-04" db="EMBL/GenBank/DDBJ databases">
        <authorList>
            <person name="Bishop-Lilly K.A."/>
            <person name="Broomall S.M."/>
            <person name="Chain P.S."/>
            <person name="Chertkov O."/>
            <person name="Coyne S.R."/>
            <person name="Daligault H.E."/>
            <person name="Davenport K.W."/>
            <person name="Erkkila T."/>
            <person name="Frey K.G."/>
            <person name="Gibbons H.S."/>
            <person name="Gu W."/>
            <person name="Jaissle J."/>
            <person name="Johnson S.L."/>
            <person name="Koroleva G.I."/>
            <person name="Ladner J.T."/>
            <person name="Lo C.-C."/>
            <person name="Minogue T.D."/>
            <person name="Munk C."/>
            <person name="Palacios G.F."/>
            <person name="Redden C.L."/>
            <person name="Rosenzweig C.N."/>
            <person name="Scholz M.B."/>
            <person name="Teshima H."/>
            <person name="Xu Y."/>
        </authorList>
    </citation>
    <scope>NUCLEOTIDE SEQUENCE [LARGE SCALE GENOMIC DNA]</scope>
    <source>
        <strain evidence="1 2">8244</strain>
    </source>
</reference>
<evidence type="ECO:0000313" key="2">
    <source>
        <dbReference type="Proteomes" id="UP000029278"/>
    </source>
</evidence>
<dbReference type="AlphaFoldDB" id="A0A090ZLN9"/>
<comment type="caution">
    <text evidence="1">The sequence shown here is derived from an EMBL/GenBank/DDBJ whole genome shotgun (WGS) entry which is preliminary data.</text>
</comment>
<keyword evidence="2" id="KW-1185">Reference proteome</keyword>
<dbReference type="Proteomes" id="UP000029278">
    <property type="component" value="Unassembled WGS sequence"/>
</dbReference>
<gene>
    <name evidence="1" type="ORF">DJ90_2467</name>
</gene>
<dbReference type="EMBL" id="JMQA01000012">
    <property type="protein sequence ID" value="KFN11160.1"/>
    <property type="molecule type" value="Genomic_DNA"/>
</dbReference>
<protein>
    <submittedName>
        <fullName evidence="1">Uncharacterized protein</fullName>
    </submittedName>
</protein>